<evidence type="ECO:0000313" key="2">
    <source>
        <dbReference type="EMBL" id="AXF25242.1"/>
    </source>
</evidence>
<evidence type="ECO:0000256" key="1">
    <source>
        <dbReference type="SAM" id="MobiDB-lite"/>
    </source>
</evidence>
<reference evidence="2 3" key="1">
    <citation type="journal article" date="2018" name="ISME J.">
        <title>Involvement of Burkholderiaceae and sulfurous volatiles in disease-suppressive soils.</title>
        <authorList>
            <person name="Carrion V.J."/>
            <person name="Cordovez V."/>
            <person name="Tyc O."/>
            <person name="Etalo D.W."/>
            <person name="de Bruijn I."/>
            <person name="de Jager V.C."/>
            <person name="Medema M.H."/>
            <person name="Eberl L."/>
            <person name="Raaijmakers J.M."/>
        </authorList>
    </citation>
    <scope>NUCLEOTIDE SEQUENCE [LARGE SCALE GENOMIC DNA]</scope>
    <source>
        <strain evidence="3">mHSR5</strain>
    </source>
</reference>
<feature type="region of interest" description="Disordered" evidence="1">
    <location>
        <begin position="65"/>
        <end position="108"/>
    </location>
</feature>
<organism evidence="2 3">
    <name type="scientific">Burkholderia pyrrocinia</name>
    <name type="common">Pseudomonas pyrrocinia</name>
    <dbReference type="NCBI Taxonomy" id="60550"/>
    <lineage>
        <taxon>Bacteria</taxon>
        <taxon>Pseudomonadati</taxon>
        <taxon>Pseudomonadota</taxon>
        <taxon>Betaproteobacteria</taxon>
        <taxon>Burkholderiales</taxon>
        <taxon>Burkholderiaceae</taxon>
        <taxon>Burkholderia</taxon>
        <taxon>Burkholderia cepacia complex</taxon>
    </lineage>
</organism>
<proteinExistence type="predicted"/>
<accession>A0A2Z5N6M0</accession>
<dbReference type="EMBL" id="CP024903">
    <property type="protein sequence ID" value="AXF25242.1"/>
    <property type="molecule type" value="Genomic_DNA"/>
</dbReference>
<name>A0A2Z5N6M0_BURPY</name>
<feature type="region of interest" description="Disordered" evidence="1">
    <location>
        <begin position="1"/>
        <end position="33"/>
    </location>
</feature>
<feature type="compositionally biased region" description="Polar residues" evidence="1">
    <location>
        <begin position="95"/>
        <end position="108"/>
    </location>
</feature>
<sequence length="108" mass="11721">MFQFRNLRHSAPVPATHSPDQRLVRTGSREAGPLLADTSVRKSTTRGPVRFGSEPCQYWPGCSPRGCGGGTRRSSRVPASTERRRLVVGAPASSGCRNKNQTENGVEK</sequence>
<dbReference type="AlphaFoldDB" id="A0A2Z5N6M0"/>
<protein>
    <submittedName>
        <fullName evidence="2">Uncharacterized protein</fullName>
    </submittedName>
</protein>
<gene>
    <name evidence="2" type="ORF">CUJ89_28065</name>
</gene>
<evidence type="ECO:0000313" key="3">
    <source>
        <dbReference type="Proteomes" id="UP000253104"/>
    </source>
</evidence>
<dbReference type="Proteomes" id="UP000253104">
    <property type="component" value="Chromosome mHSR5_B"/>
</dbReference>